<proteinExistence type="predicted"/>
<evidence type="ECO:0000313" key="1">
    <source>
        <dbReference type="EMBL" id="KAJ0172133.1"/>
    </source>
</evidence>
<sequence>MLSENTPPLTFKERVEELWTVVRVLYIKLTYADKHEEELYNRFLVPEILKRRSRIPSFQEVKYSGSLVLGNTHVSVGQAIRLPQNYKHVGGYHIEGNVEPLPEGLKKIMDEAKNGVIYFSMGSNLNSKDMPEEMNINLLKMFGTLKQTIIWKFEEELPGRPKNVHIVKWAPQPSILAHPNCVLFITHGGLLSTTETVYFGVPIIGIPIFADQFTNVIRAVRRGIALRVDLSNAMADDLKIAIEEIVGNPKYTQTVKQLSKIFHDRQMTPGAELVYWVEHVIRTKGAPHLKSPALLLPWYQKAYLDLAIIILIILIVALLFIRKLLCLSFAMKIVDGIKKKN</sequence>
<keyword evidence="2" id="KW-1185">Reference proteome</keyword>
<comment type="caution">
    <text evidence="1">The sequence shown here is derived from an EMBL/GenBank/DDBJ whole genome shotgun (WGS) entry which is preliminary data.</text>
</comment>
<dbReference type="Proteomes" id="UP000824533">
    <property type="component" value="Linkage Group LG22"/>
</dbReference>
<name>A0ACC1CKN3_9NEOP</name>
<protein>
    <submittedName>
        <fullName evidence="1">Uncharacterized protein</fullName>
    </submittedName>
</protein>
<gene>
    <name evidence="1" type="ORF">K1T71_012106</name>
</gene>
<dbReference type="EMBL" id="CM034408">
    <property type="protein sequence ID" value="KAJ0172133.1"/>
    <property type="molecule type" value="Genomic_DNA"/>
</dbReference>
<organism evidence="1 2">
    <name type="scientific">Dendrolimus kikuchii</name>
    <dbReference type="NCBI Taxonomy" id="765133"/>
    <lineage>
        <taxon>Eukaryota</taxon>
        <taxon>Metazoa</taxon>
        <taxon>Ecdysozoa</taxon>
        <taxon>Arthropoda</taxon>
        <taxon>Hexapoda</taxon>
        <taxon>Insecta</taxon>
        <taxon>Pterygota</taxon>
        <taxon>Neoptera</taxon>
        <taxon>Endopterygota</taxon>
        <taxon>Lepidoptera</taxon>
        <taxon>Glossata</taxon>
        <taxon>Ditrysia</taxon>
        <taxon>Bombycoidea</taxon>
        <taxon>Lasiocampidae</taxon>
        <taxon>Dendrolimus</taxon>
    </lineage>
</organism>
<reference evidence="1 2" key="1">
    <citation type="journal article" date="2021" name="Front. Genet.">
        <title>Chromosome-Level Genome Assembly Reveals Significant Gene Expansion in the Toll and IMD Signaling Pathways of Dendrolimus kikuchii.</title>
        <authorList>
            <person name="Zhou J."/>
            <person name="Wu P."/>
            <person name="Xiong Z."/>
            <person name="Liu N."/>
            <person name="Zhao N."/>
            <person name="Ji M."/>
            <person name="Qiu Y."/>
            <person name="Yang B."/>
        </authorList>
    </citation>
    <scope>NUCLEOTIDE SEQUENCE [LARGE SCALE GENOMIC DNA]</scope>
    <source>
        <strain evidence="1">Ann1</strain>
    </source>
</reference>
<evidence type="ECO:0000313" key="2">
    <source>
        <dbReference type="Proteomes" id="UP000824533"/>
    </source>
</evidence>
<accession>A0ACC1CKN3</accession>